<comment type="cofactor">
    <cofactor evidence="2">
        <name>FAD</name>
        <dbReference type="ChEBI" id="CHEBI:57692"/>
    </cofactor>
</comment>
<evidence type="ECO:0000256" key="2">
    <source>
        <dbReference type="PIRSR" id="PIRSR000137-2"/>
    </source>
</evidence>
<proteinExistence type="inferred from homology"/>
<dbReference type="InterPro" id="IPR036188">
    <property type="entry name" value="FAD/NAD-bd_sf"/>
</dbReference>
<feature type="chain" id="PRO_5013176974" evidence="3">
    <location>
        <begin position="25"/>
        <end position="620"/>
    </location>
</feature>
<dbReference type="AlphaFoldDB" id="A0A1L7WPL2"/>
<keyword evidence="2" id="KW-0285">Flavoprotein</keyword>
<organism evidence="5 6">
    <name type="scientific">Phialocephala subalpina</name>
    <dbReference type="NCBI Taxonomy" id="576137"/>
    <lineage>
        <taxon>Eukaryota</taxon>
        <taxon>Fungi</taxon>
        <taxon>Dikarya</taxon>
        <taxon>Ascomycota</taxon>
        <taxon>Pezizomycotina</taxon>
        <taxon>Leotiomycetes</taxon>
        <taxon>Helotiales</taxon>
        <taxon>Mollisiaceae</taxon>
        <taxon>Phialocephala</taxon>
        <taxon>Phialocephala fortinii species complex</taxon>
    </lineage>
</organism>
<dbReference type="InterPro" id="IPR007867">
    <property type="entry name" value="GMC_OxRtase_C"/>
</dbReference>
<dbReference type="Proteomes" id="UP000184330">
    <property type="component" value="Unassembled WGS sequence"/>
</dbReference>
<dbReference type="STRING" id="576137.A0A1L7WPL2"/>
<evidence type="ECO:0000256" key="1">
    <source>
        <dbReference type="ARBA" id="ARBA00010790"/>
    </source>
</evidence>
<evidence type="ECO:0000259" key="4">
    <source>
        <dbReference type="PROSITE" id="PS00624"/>
    </source>
</evidence>
<comment type="similarity">
    <text evidence="1">Belongs to the GMC oxidoreductase family.</text>
</comment>
<keyword evidence="6" id="KW-1185">Reference proteome</keyword>
<dbReference type="GO" id="GO:0044550">
    <property type="term" value="P:secondary metabolite biosynthetic process"/>
    <property type="evidence" value="ECO:0007669"/>
    <property type="project" value="TreeGrafter"/>
</dbReference>
<reference evidence="5 6" key="1">
    <citation type="submission" date="2016-03" db="EMBL/GenBank/DDBJ databases">
        <authorList>
            <person name="Ploux O."/>
        </authorList>
    </citation>
    <scope>NUCLEOTIDE SEQUENCE [LARGE SCALE GENOMIC DNA]</scope>
    <source>
        <strain evidence="5 6">UAMH 11012</strain>
    </source>
</reference>
<protein>
    <submittedName>
        <fullName evidence="5">Related to Versicolorin B synthase</fullName>
    </submittedName>
</protein>
<dbReference type="InterPro" id="IPR000172">
    <property type="entry name" value="GMC_OxRdtase_N"/>
</dbReference>
<dbReference type="PANTHER" id="PTHR11552">
    <property type="entry name" value="GLUCOSE-METHANOL-CHOLINE GMC OXIDOREDUCTASE"/>
    <property type="match status" value="1"/>
</dbReference>
<evidence type="ECO:0000313" key="6">
    <source>
        <dbReference type="Proteomes" id="UP000184330"/>
    </source>
</evidence>
<keyword evidence="2" id="KW-0274">FAD</keyword>
<dbReference type="GO" id="GO:0016614">
    <property type="term" value="F:oxidoreductase activity, acting on CH-OH group of donors"/>
    <property type="evidence" value="ECO:0007669"/>
    <property type="project" value="InterPro"/>
</dbReference>
<dbReference type="EMBL" id="FJOG01000005">
    <property type="protein sequence ID" value="CZR54692.1"/>
    <property type="molecule type" value="Genomic_DNA"/>
</dbReference>
<feature type="signal peptide" evidence="3">
    <location>
        <begin position="1"/>
        <end position="24"/>
    </location>
</feature>
<dbReference type="PANTHER" id="PTHR11552:SF115">
    <property type="entry name" value="DEHYDROGENASE XPTC-RELATED"/>
    <property type="match status" value="1"/>
</dbReference>
<accession>A0A1L7WPL2</accession>
<evidence type="ECO:0000313" key="5">
    <source>
        <dbReference type="EMBL" id="CZR54692.1"/>
    </source>
</evidence>
<dbReference type="PIRSF" id="PIRSF000137">
    <property type="entry name" value="Alcohol_oxidase"/>
    <property type="match status" value="1"/>
</dbReference>
<dbReference type="Gene3D" id="3.30.560.10">
    <property type="entry name" value="Glucose Oxidase, domain 3"/>
    <property type="match status" value="1"/>
</dbReference>
<gene>
    <name evidence="5" type="ORF">PAC_04576</name>
</gene>
<dbReference type="Gene3D" id="3.50.50.60">
    <property type="entry name" value="FAD/NAD(P)-binding domain"/>
    <property type="match status" value="1"/>
</dbReference>
<dbReference type="GO" id="GO:0050660">
    <property type="term" value="F:flavin adenine dinucleotide binding"/>
    <property type="evidence" value="ECO:0007669"/>
    <property type="project" value="InterPro"/>
</dbReference>
<dbReference type="InterPro" id="IPR012132">
    <property type="entry name" value="GMC_OxRdtase"/>
</dbReference>
<feature type="domain" description="Glucose-methanol-choline oxidoreductase N-terminal" evidence="4">
    <location>
        <begin position="307"/>
        <end position="321"/>
    </location>
</feature>
<dbReference type="Pfam" id="PF05199">
    <property type="entry name" value="GMC_oxred_C"/>
    <property type="match status" value="1"/>
</dbReference>
<feature type="binding site" evidence="2">
    <location>
        <position position="265"/>
    </location>
    <ligand>
        <name>FAD</name>
        <dbReference type="ChEBI" id="CHEBI:57692"/>
    </ligand>
</feature>
<dbReference type="PROSITE" id="PS00624">
    <property type="entry name" value="GMC_OXRED_2"/>
    <property type="match status" value="1"/>
</dbReference>
<evidence type="ECO:0000256" key="3">
    <source>
        <dbReference type="SAM" id="SignalP"/>
    </source>
</evidence>
<dbReference type="SUPFAM" id="SSF54373">
    <property type="entry name" value="FAD-linked reductases, C-terminal domain"/>
    <property type="match status" value="1"/>
</dbReference>
<sequence>MWCFNLFLGLVWGVALSLLAPGSAATPLKRLNRQTIEDEYDFIICGGGTAGLVVANRLSESGDQKVLVLEAGPVPTVVAAYETPGGNQFLGGTAIDYNFYTVAQPILGGRVLPYHRGRGLGGSSDTNGLYYGRGSASVYDHWVSLGNPGWGWDEVYPLFHTHFNPPNPDTGYDQSYQTWDPSAYSDGPLQIGFQGYVPDSNVGFIKACEAANIPIVEELNNGNNTGVKQGTGCLDSKYRRSSSYDSFYKQAAHRLNLDVLHYAPVQSIQFTKNATWVPTASGVVFIDEPTGLIHIVKAKKEVIVSMGAFHSPQLLMASGIGPSGELSKVGITPVLINENIGQRMNDHNVFSIMAISTLEASTSTINNDVVKLQAAQAEFYSNDSGTYTAPSGITNGFQKLSEDTLKSIGAQAIIDAGLTNQSHVEFLYESIFYPGGPTPFYTPLGNESYISLTASSLVALSRGNLTLRSSSMADAPVINPNVGLSSLVLPTILTLNRAIAINAFRDLRKIFAHPDLAKFTVGPNNGEVSPGAAVSNDDEDAIFEYVKANTIPNWHASGTNVMLPLEDGGVVDPRLRVYGVNGLRVVDCSIIPVLPDVNIQGPVFMIGEKGAQMIREDWGF</sequence>
<dbReference type="OrthoDB" id="269227at2759"/>
<dbReference type="Pfam" id="PF00732">
    <property type="entry name" value="GMC_oxred_N"/>
    <property type="match status" value="1"/>
</dbReference>
<name>A0A1L7WPL2_9HELO</name>
<feature type="binding site" evidence="2">
    <location>
        <begin position="554"/>
        <end position="555"/>
    </location>
    <ligand>
        <name>FAD</name>
        <dbReference type="ChEBI" id="CHEBI:57692"/>
    </ligand>
</feature>
<keyword evidence="3" id="KW-0732">Signal</keyword>
<dbReference type="SUPFAM" id="SSF51905">
    <property type="entry name" value="FAD/NAD(P)-binding domain"/>
    <property type="match status" value="1"/>
</dbReference>